<dbReference type="GO" id="GO:0005829">
    <property type="term" value="C:cytosol"/>
    <property type="evidence" value="ECO:0007669"/>
    <property type="project" value="TreeGrafter"/>
</dbReference>
<evidence type="ECO:0000313" key="14">
    <source>
        <dbReference type="EMBL" id="GGC59776.1"/>
    </source>
</evidence>
<comment type="caution">
    <text evidence="14">The sequence shown here is derived from an EMBL/GenBank/DDBJ whole genome shotgun (WGS) entry which is preliminary data.</text>
</comment>
<evidence type="ECO:0000256" key="7">
    <source>
        <dbReference type="ARBA" id="ARBA00023159"/>
    </source>
</evidence>
<evidence type="ECO:0000256" key="2">
    <source>
        <dbReference type="ARBA" id="ARBA00022490"/>
    </source>
</evidence>
<dbReference type="GO" id="GO:0006355">
    <property type="term" value="P:regulation of DNA-templated transcription"/>
    <property type="evidence" value="ECO:0007669"/>
    <property type="project" value="InterPro"/>
</dbReference>
<reference evidence="14" key="1">
    <citation type="journal article" date="2014" name="Int. J. Syst. Evol. Microbiol.">
        <title>Complete genome sequence of Corynebacterium casei LMG S-19264T (=DSM 44701T), isolated from a smear-ripened cheese.</title>
        <authorList>
            <consortium name="US DOE Joint Genome Institute (JGI-PGF)"/>
            <person name="Walter F."/>
            <person name="Albersmeier A."/>
            <person name="Kalinowski J."/>
            <person name="Ruckert C."/>
        </authorList>
    </citation>
    <scope>NUCLEOTIDE SEQUENCE</scope>
    <source>
        <strain evidence="14">CGMCC 1.12919</strain>
    </source>
</reference>
<feature type="modified residue" description="4-aspartylphosphate" evidence="10">
    <location>
        <position position="54"/>
    </location>
</feature>
<organism evidence="14 15">
    <name type="scientific">Chelatococcus reniformis</name>
    <dbReference type="NCBI Taxonomy" id="1494448"/>
    <lineage>
        <taxon>Bacteria</taxon>
        <taxon>Pseudomonadati</taxon>
        <taxon>Pseudomonadota</taxon>
        <taxon>Alphaproteobacteria</taxon>
        <taxon>Hyphomicrobiales</taxon>
        <taxon>Chelatococcaceae</taxon>
        <taxon>Chelatococcus</taxon>
    </lineage>
</organism>
<dbReference type="GO" id="GO:0032993">
    <property type="term" value="C:protein-DNA complex"/>
    <property type="evidence" value="ECO:0007669"/>
    <property type="project" value="TreeGrafter"/>
</dbReference>
<dbReference type="PROSITE" id="PS50110">
    <property type="entry name" value="RESPONSE_REGULATORY"/>
    <property type="match status" value="1"/>
</dbReference>
<dbReference type="CDD" id="cd00383">
    <property type="entry name" value="trans_reg_C"/>
    <property type="match status" value="1"/>
</dbReference>
<dbReference type="InterPro" id="IPR001867">
    <property type="entry name" value="OmpR/PhoB-type_DNA-bd"/>
</dbReference>
<dbReference type="GO" id="GO:0000156">
    <property type="term" value="F:phosphorelay response regulator activity"/>
    <property type="evidence" value="ECO:0007669"/>
    <property type="project" value="TreeGrafter"/>
</dbReference>
<dbReference type="AlphaFoldDB" id="A0A916U5G7"/>
<keyword evidence="15" id="KW-1185">Reference proteome</keyword>
<evidence type="ECO:0000256" key="9">
    <source>
        <dbReference type="ARBA" id="ARBA00067337"/>
    </source>
</evidence>
<evidence type="ECO:0000256" key="3">
    <source>
        <dbReference type="ARBA" id="ARBA00022553"/>
    </source>
</evidence>
<proteinExistence type="predicted"/>
<dbReference type="GO" id="GO:0000976">
    <property type="term" value="F:transcription cis-regulatory region binding"/>
    <property type="evidence" value="ECO:0007669"/>
    <property type="project" value="TreeGrafter"/>
</dbReference>
<evidence type="ECO:0000259" key="13">
    <source>
        <dbReference type="PROSITE" id="PS51755"/>
    </source>
</evidence>
<dbReference type="InterPro" id="IPR001789">
    <property type="entry name" value="Sig_transdc_resp-reg_receiver"/>
</dbReference>
<protein>
    <recommendedName>
        <fullName evidence="9">Regulatory protein VirG</fullName>
    </recommendedName>
</protein>
<dbReference type="RefSeq" id="WP_188608840.1">
    <property type="nucleotide sequence ID" value="NZ_BMGG01000003.1"/>
</dbReference>
<dbReference type="Pfam" id="PF00486">
    <property type="entry name" value="Trans_reg_C"/>
    <property type="match status" value="1"/>
</dbReference>
<keyword evidence="8" id="KW-0804">Transcription</keyword>
<dbReference type="SUPFAM" id="SSF46894">
    <property type="entry name" value="C-terminal effector domain of the bipartite response regulators"/>
    <property type="match status" value="1"/>
</dbReference>
<gene>
    <name evidence="14" type="ORF">GCM10010994_18130</name>
</gene>
<dbReference type="PANTHER" id="PTHR48111:SF4">
    <property type="entry name" value="DNA-BINDING DUAL TRANSCRIPTIONAL REGULATOR OMPR"/>
    <property type="match status" value="1"/>
</dbReference>
<keyword evidence="7" id="KW-0010">Activator</keyword>
<feature type="domain" description="OmpR/PhoB-type" evidence="13">
    <location>
        <begin position="130"/>
        <end position="230"/>
    </location>
</feature>
<dbReference type="FunFam" id="1.10.10.10:FF:000099">
    <property type="entry name" value="Two-component system response regulator TorR"/>
    <property type="match status" value="1"/>
</dbReference>
<feature type="DNA-binding region" description="OmpR/PhoB-type" evidence="11">
    <location>
        <begin position="130"/>
        <end position="230"/>
    </location>
</feature>
<dbReference type="Gene3D" id="6.10.250.690">
    <property type="match status" value="1"/>
</dbReference>
<dbReference type="PROSITE" id="PS51755">
    <property type="entry name" value="OMPR_PHOB"/>
    <property type="match status" value="1"/>
</dbReference>
<dbReference type="SMART" id="SM00862">
    <property type="entry name" value="Trans_reg_C"/>
    <property type="match status" value="1"/>
</dbReference>
<dbReference type="InterPro" id="IPR036388">
    <property type="entry name" value="WH-like_DNA-bd_sf"/>
</dbReference>
<dbReference type="InterPro" id="IPR039420">
    <property type="entry name" value="WalR-like"/>
</dbReference>
<sequence>MTSPHVLVVEDDREIRTLVARYLGDNDYHVTTAPDGKDLDRQMADDAPDLIILDINLPGEDGLGICRSLRSHSDVPIIMLTAKGEDIDRILGLEMGADDYVTKPFNPRELLARIRAVLRRRLDQPASPDAKVRIFAGWRLDLAARHLTSPEGVRTPVTGAEFDLLQALCEQPGRVLSRERLLEITQGRAIEAYERSIDVLISRLRRKIEVNPRDPDFIKTIRSGGYLFTPTVERQ</sequence>
<evidence type="ECO:0000256" key="11">
    <source>
        <dbReference type="PROSITE-ProRule" id="PRU01091"/>
    </source>
</evidence>
<accession>A0A916U5G7</accession>
<evidence type="ECO:0000256" key="4">
    <source>
        <dbReference type="ARBA" id="ARBA00023012"/>
    </source>
</evidence>
<dbReference type="FunFam" id="3.40.50.2300:FF:000001">
    <property type="entry name" value="DNA-binding response regulator PhoB"/>
    <property type="match status" value="1"/>
</dbReference>
<evidence type="ECO:0000256" key="1">
    <source>
        <dbReference type="ARBA" id="ARBA00004496"/>
    </source>
</evidence>
<dbReference type="EMBL" id="BMGG01000003">
    <property type="protein sequence ID" value="GGC59776.1"/>
    <property type="molecule type" value="Genomic_DNA"/>
</dbReference>
<keyword evidence="6 11" id="KW-0238">DNA-binding</keyword>
<dbReference type="Pfam" id="PF00072">
    <property type="entry name" value="Response_reg"/>
    <property type="match status" value="1"/>
</dbReference>
<dbReference type="PANTHER" id="PTHR48111">
    <property type="entry name" value="REGULATOR OF RPOS"/>
    <property type="match status" value="1"/>
</dbReference>
<keyword evidence="2" id="KW-0963">Cytoplasm</keyword>
<keyword evidence="3 10" id="KW-0597">Phosphoprotein</keyword>
<evidence type="ECO:0000313" key="15">
    <source>
        <dbReference type="Proteomes" id="UP000637002"/>
    </source>
</evidence>
<dbReference type="Proteomes" id="UP000637002">
    <property type="component" value="Unassembled WGS sequence"/>
</dbReference>
<dbReference type="SUPFAM" id="SSF52172">
    <property type="entry name" value="CheY-like"/>
    <property type="match status" value="1"/>
</dbReference>
<dbReference type="Gene3D" id="1.10.10.10">
    <property type="entry name" value="Winged helix-like DNA-binding domain superfamily/Winged helix DNA-binding domain"/>
    <property type="match status" value="1"/>
</dbReference>
<dbReference type="SMART" id="SM00448">
    <property type="entry name" value="REC"/>
    <property type="match status" value="1"/>
</dbReference>
<dbReference type="Gene3D" id="3.40.50.2300">
    <property type="match status" value="1"/>
</dbReference>
<dbReference type="InterPro" id="IPR011006">
    <property type="entry name" value="CheY-like_superfamily"/>
</dbReference>
<feature type="domain" description="Response regulatory" evidence="12">
    <location>
        <begin position="5"/>
        <end position="118"/>
    </location>
</feature>
<evidence type="ECO:0000259" key="12">
    <source>
        <dbReference type="PROSITE" id="PS50110"/>
    </source>
</evidence>
<comment type="subcellular location">
    <subcellularLocation>
        <location evidence="1">Cytoplasm</location>
    </subcellularLocation>
</comment>
<evidence type="ECO:0000256" key="10">
    <source>
        <dbReference type="PROSITE-ProRule" id="PRU00169"/>
    </source>
</evidence>
<evidence type="ECO:0000256" key="6">
    <source>
        <dbReference type="ARBA" id="ARBA00023125"/>
    </source>
</evidence>
<keyword evidence="5" id="KW-0805">Transcription regulation</keyword>
<name>A0A916U5G7_9HYPH</name>
<evidence type="ECO:0000256" key="8">
    <source>
        <dbReference type="ARBA" id="ARBA00023163"/>
    </source>
</evidence>
<dbReference type="InterPro" id="IPR016032">
    <property type="entry name" value="Sig_transdc_resp-reg_C-effctor"/>
</dbReference>
<evidence type="ECO:0000256" key="5">
    <source>
        <dbReference type="ARBA" id="ARBA00023015"/>
    </source>
</evidence>
<keyword evidence="4" id="KW-0902">Two-component regulatory system</keyword>
<reference evidence="14" key="2">
    <citation type="submission" date="2020-09" db="EMBL/GenBank/DDBJ databases">
        <authorList>
            <person name="Sun Q."/>
            <person name="Zhou Y."/>
        </authorList>
    </citation>
    <scope>NUCLEOTIDE SEQUENCE</scope>
    <source>
        <strain evidence="14">CGMCC 1.12919</strain>
    </source>
</reference>